<dbReference type="RefSeq" id="WP_162666000.1">
    <property type="nucleotide sequence ID" value="NZ_LR593886.1"/>
</dbReference>
<dbReference type="Proteomes" id="UP000464178">
    <property type="component" value="Chromosome"/>
</dbReference>
<gene>
    <name evidence="2" type="ORF">SOIL9_67820</name>
</gene>
<evidence type="ECO:0000313" key="3">
    <source>
        <dbReference type="Proteomes" id="UP000464178"/>
    </source>
</evidence>
<name>A0A6P2CV01_9BACT</name>
<sequence>MDIPRVQLVRQTAPQPSVANVAATVRELWLGSKTAKRIKPGMKVAVACGSRGINNYLTLARATVDAIKELGAQPFVVAAMGSHGGATPEGQRELLASYNLDEAHLGVPVVTDMDAENIGTNSWGQPVWWDKNALKADAVVTVSRVKPHTDFRGKFESGILKMLVIGLGKRHGADQVHSFGTRGLRDMIPESGQVILNKTPFIGGLAILENAKEETAKLEVLDRDDLWDREPVLLEEARALMGRLPFKGADVLIIGECGKNYSGAGMDPNVIGRMLIEATPEAETNDPRIVRIGVLDVSPESHGNATGIGLADLTTNRALAGIVQGPFRMNNLTARSLWRSKLPFGFETDREVVANCVETCWQPEADKVKLCVIPNTLEVVEMWVSAPLAADLKGHPHLEFVGEPAPLPFDAVGNIAQEQMFPHSVRGRRRAAH</sequence>
<evidence type="ECO:0000313" key="2">
    <source>
        <dbReference type="EMBL" id="VTR90932.1"/>
    </source>
</evidence>
<dbReference type="InterPro" id="IPR018657">
    <property type="entry name" value="LarA-like_N"/>
</dbReference>
<proteinExistence type="predicted"/>
<organism evidence="2 3">
    <name type="scientific">Gemmata massiliana</name>
    <dbReference type="NCBI Taxonomy" id="1210884"/>
    <lineage>
        <taxon>Bacteria</taxon>
        <taxon>Pseudomonadati</taxon>
        <taxon>Planctomycetota</taxon>
        <taxon>Planctomycetia</taxon>
        <taxon>Gemmatales</taxon>
        <taxon>Gemmataceae</taxon>
        <taxon>Gemmata</taxon>
    </lineage>
</organism>
<dbReference type="Pfam" id="PF09861">
    <property type="entry name" value="Lar_N"/>
    <property type="match status" value="1"/>
</dbReference>
<dbReference type="KEGG" id="gms:SOIL9_67820"/>
<keyword evidence="3" id="KW-1185">Reference proteome</keyword>
<accession>A0A6P2CV01</accession>
<protein>
    <recommendedName>
        <fullName evidence="1">LarA-like N-terminal domain-containing protein</fullName>
    </recommendedName>
</protein>
<dbReference type="GO" id="GO:0050043">
    <property type="term" value="F:lactate racemase activity"/>
    <property type="evidence" value="ECO:0007669"/>
    <property type="project" value="InterPro"/>
</dbReference>
<dbReference type="EMBL" id="LR593886">
    <property type="protein sequence ID" value="VTR90932.1"/>
    <property type="molecule type" value="Genomic_DNA"/>
</dbReference>
<feature type="domain" description="LarA-like N-terminal" evidence="1">
    <location>
        <begin position="20"/>
        <end position="178"/>
    </location>
</feature>
<dbReference type="AlphaFoldDB" id="A0A6P2CV01"/>
<dbReference type="Gene3D" id="3.40.50.11440">
    <property type="match status" value="1"/>
</dbReference>
<evidence type="ECO:0000259" key="1">
    <source>
        <dbReference type="Pfam" id="PF09861"/>
    </source>
</evidence>
<reference evidence="2 3" key="1">
    <citation type="submission" date="2019-05" db="EMBL/GenBank/DDBJ databases">
        <authorList>
            <consortium name="Science for Life Laboratories"/>
        </authorList>
    </citation>
    <scope>NUCLEOTIDE SEQUENCE [LARGE SCALE GENOMIC DNA]</scope>
    <source>
        <strain evidence="2">Soil9</strain>
    </source>
</reference>